<evidence type="ECO:0000256" key="5">
    <source>
        <dbReference type="ARBA" id="ARBA00023002"/>
    </source>
</evidence>
<dbReference type="Pfam" id="PF07992">
    <property type="entry name" value="Pyr_redox_2"/>
    <property type="match status" value="1"/>
</dbReference>
<keyword evidence="10" id="KW-1185">Reference proteome</keyword>
<dbReference type="HOGENOM" id="CLU_003291_1_3_9"/>
<evidence type="ECO:0000259" key="7">
    <source>
        <dbReference type="Pfam" id="PF02852"/>
    </source>
</evidence>
<reference evidence="9 10" key="2">
    <citation type="journal article" date="2011" name="J. Bacteriol.">
        <title>Complete genome sequence of the anaerobic, halophilic alkalithermophile Natranaerobius thermophilus JW/NM-WN-LF.</title>
        <authorList>
            <person name="Zhao B."/>
            <person name="Mesbah N.M."/>
            <person name="Dalin E."/>
            <person name="Goodwin L."/>
            <person name="Nolan M."/>
            <person name="Pitluck S."/>
            <person name="Chertkov O."/>
            <person name="Brettin T.S."/>
            <person name="Han J."/>
            <person name="Larimer F.W."/>
            <person name="Land M.L."/>
            <person name="Hauser L."/>
            <person name="Kyrpides N."/>
            <person name="Wiegel J."/>
        </authorList>
    </citation>
    <scope>NUCLEOTIDE SEQUENCE [LARGE SCALE GENOMIC DNA]</scope>
    <source>
        <strain evidence="10">ATCC BAA-1301 / DSM 18059 / JW/NM-WN-LF</strain>
    </source>
</reference>
<evidence type="ECO:0000256" key="4">
    <source>
        <dbReference type="ARBA" id="ARBA00022827"/>
    </source>
</evidence>
<reference evidence="9 10" key="1">
    <citation type="submission" date="2008-04" db="EMBL/GenBank/DDBJ databases">
        <title>Complete sequence of chromosome of Natranaerobius thermophilus JW/NM-WN-LF.</title>
        <authorList>
            <consortium name="US DOE Joint Genome Institute"/>
            <person name="Copeland A."/>
            <person name="Lucas S."/>
            <person name="Lapidus A."/>
            <person name="Glavina del Rio T."/>
            <person name="Dalin E."/>
            <person name="Tice H."/>
            <person name="Bruce D."/>
            <person name="Goodwin L."/>
            <person name="Pitluck S."/>
            <person name="Chertkov O."/>
            <person name="Brettin T."/>
            <person name="Detter J.C."/>
            <person name="Han C."/>
            <person name="Kuske C.R."/>
            <person name="Schmutz J."/>
            <person name="Larimer F."/>
            <person name="Land M."/>
            <person name="Hauser L."/>
            <person name="Kyrpides N."/>
            <person name="Lykidis A."/>
            <person name="Mesbah N.M."/>
            <person name="Wiegel J."/>
        </authorList>
    </citation>
    <scope>NUCLEOTIDE SEQUENCE [LARGE SCALE GENOMIC DNA]</scope>
    <source>
        <strain evidence="10">ATCC BAA-1301 / DSM 18059 / JW/NM-WN-LF</strain>
    </source>
</reference>
<dbReference type="STRING" id="457570.Nther_0427"/>
<keyword evidence="6" id="KW-0676">Redox-active center</keyword>
<dbReference type="Pfam" id="PF02852">
    <property type="entry name" value="Pyr_redox_dim"/>
    <property type="match status" value="1"/>
</dbReference>
<dbReference type="eggNOG" id="COG0446">
    <property type="taxonomic scope" value="Bacteria"/>
</dbReference>
<evidence type="ECO:0000256" key="1">
    <source>
        <dbReference type="ARBA" id="ARBA00001974"/>
    </source>
</evidence>
<proteinExistence type="inferred from homology"/>
<dbReference type="PANTHER" id="PTHR43429:SF1">
    <property type="entry name" value="NAD(P)H SULFUR OXIDOREDUCTASE (COA-DEPENDENT)"/>
    <property type="match status" value="1"/>
</dbReference>
<evidence type="ECO:0000313" key="10">
    <source>
        <dbReference type="Proteomes" id="UP000001683"/>
    </source>
</evidence>
<dbReference type="KEGG" id="nth:Nther_0427"/>
<dbReference type="EMBL" id="CP001034">
    <property type="protein sequence ID" value="ACB84023.1"/>
    <property type="molecule type" value="Genomic_DNA"/>
</dbReference>
<dbReference type="SUPFAM" id="SSF55424">
    <property type="entry name" value="FAD/NAD-linked reductases, dimerisation (C-terminal) domain"/>
    <property type="match status" value="1"/>
</dbReference>
<accession>B2A5T0</accession>
<dbReference type="InterPro" id="IPR023753">
    <property type="entry name" value="FAD/NAD-binding_dom"/>
</dbReference>
<dbReference type="OrthoDB" id="9802028at2"/>
<keyword evidence="3" id="KW-0285">Flavoprotein</keyword>
<dbReference type="GO" id="GO:0016491">
    <property type="term" value="F:oxidoreductase activity"/>
    <property type="evidence" value="ECO:0007669"/>
    <property type="project" value="UniProtKB-KW"/>
</dbReference>
<feature type="domain" description="Pyridine nucleotide-disulphide oxidoreductase dimerisation" evidence="7">
    <location>
        <begin position="338"/>
        <end position="437"/>
    </location>
</feature>
<dbReference type="RefSeq" id="WP_012446910.1">
    <property type="nucleotide sequence ID" value="NC_010718.1"/>
</dbReference>
<organism evidence="9 10">
    <name type="scientific">Natranaerobius thermophilus (strain ATCC BAA-1301 / DSM 18059 / JW/NM-WN-LF)</name>
    <dbReference type="NCBI Taxonomy" id="457570"/>
    <lineage>
        <taxon>Bacteria</taxon>
        <taxon>Bacillati</taxon>
        <taxon>Bacillota</taxon>
        <taxon>Clostridia</taxon>
        <taxon>Natranaerobiales</taxon>
        <taxon>Natranaerobiaceae</taxon>
        <taxon>Natranaerobius</taxon>
    </lineage>
</organism>
<dbReference type="InParanoid" id="B2A5T0"/>
<dbReference type="InterPro" id="IPR016156">
    <property type="entry name" value="FAD/NAD-linked_Rdtase_dimer_sf"/>
</dbReference>
<feature type="domain" description="FAD/NAD(P)-binding" evidence="8">
    <location>
        <begin position="3"/>
        <end position="294"/>
    </location>
</feature>
<dbReference type="Proteomes" id="UP000001683">
    <property type="component" value="Chromosome"/>
</dbReference>
<evidence type="ECO:0000256" key="2">
    <source>
        <dbReference type="ARBA" id="ARBA00009130"/>
    </source>
</evidence>
<name>B2A5T0_NATTJ</name>
<evidence type="ECO:0000256" key="6">
    <source>
        <dbReference type="ARBA" id="ARBA00023284"/>
    </source>
</evidence>
<dbReference type="PRINTS" id="PR00368">
    <property type="entry name" value="FADPNR"/>
</dbReference>
<comment type="similarity">
    <text evidence="2">Belongs to the class-III pyridine nucleotide-disulfide oxidoreductase family.</text>
</comment>
<evidence type="ECO:0000313" key="9">
    <source>
        <dbReference type="EMBL" id="ACB84023.1"/>
    </source>
</evidence>
<dbReference type="PANTHER" id="PTHR43429">
    <property type="entry name" value="PYRIDINE NUCLEOTIDE-DISULFIDE OXIDOREDUCTASE DOMAIN-CONTAINING"/>
    <property type="match status" value="1"/>
</dbReference>
<dbReference type="Gene3D" id="3.50.50.60">
    <property type="entry name" value="FAD/NAD(P)-binding domain"/>
    <property type="match status" value="2"/>
</dbReference>
<dbReference type="InterPro" id="IPR050260">
    <property type="entry name" value="FAD-bd_OxRdtase"/>
</dbReference>
<dbReference type="PRINTS" id="PR00469">
    <property type="entry name" value="PNDRDTASEII"/>
</dbReference>
<evidence type="ECO:0000259" key="8">
    <source>
        <dbReference type="Pfam" id="PF07992"/>
    </source>
</evidence>
<dbReference type="InterPro" id="IPR004099">
    <property type="entry name" value="Pyr_nucl-diS_OxRdtase_dimer"/>
</dbReference>
<keyword evidence="4" id="KW-0274">FAD</keyword>
<dbReference type="AlphaFoldDB" id="B2A5T0"/>
<protein>
    <submittedName>
        <fullName evidence="9">FAD-dependent pyridine nucleotide-disulphide oxidoreductase</fullName>
    </submittedName>
</protein>
<dbReference type="InterPro" id="IPR036188">
    <property type="entry name" value="FAD/NAD-bd_sf"/>
</dbReference>
<gene>
    <name evidence="9" type="ordered locus">Nther_0427</name>
</gene>
<comment type="cofactor">
    <cofactor evidence="1">
        <name>FAD</name>
        <dbReference type="ChEBI" id="CHEBI:57692"/>
    </cofactor>
</comment>
<evidence type="ECO:0000256" key="3">
    <source>
        <dbReference type="ARBA" id="ARBA00022630"/>
    </source>
</evidence>
<dbReference type="SUPFAM" id="SSF51905">
    <property type="entry name" value="FAD/NAD(P)-binding domain"/>
    <property type="match status" value="1"/>
</dbReference>
<keyword evidence="5" id="KW-0560">Oxidoreductase</keyword>
<sequence length="456" mass="50021">MAKKVIIIGGNAAGLSAASQIKRQNPHWDTIVFERTDEVSYASCGIPYYIQEQVTDSSNLYALSANKLKQDRGIDLRLHTEIMKINPEDNKVIYNSKDCQNNLLEESYDYLLIATGTSPDSKGITINSDKVFSVKYVGDGVRIKNYLKQQTPKKVAVIGGGYIALEMAESLKNLGLDTYFIHRRDQLNRAFMPDISQEALQVLEQNNVNLLLNTEVTKIEDKSNNKVAVTTESGNSLEFDMIITAIGVRPNTSFLKESGIELGVNDTIKTSRYMQTNYSNIYAAGDVAETVNLVTQKSVFSPLALKANKEGSIAGSNIAAEAHVEKFPGVLKTSILKLFNTGIARTGLTENEANQEGFNAETIVIDSPNKPGYYPGSRKLKTVIVFESKTGKLLGAQLIGPIEDAKKIDTFAVLTQTGATVDDIYHLDLSYAPPFSPVYDPVVLAGRVARKQSQKS</sequence>